<comment type="caution">
    <text evidence="1">The sequence shown here is derived from an EMBL/GenBank/DDBJ whole genome shotgun (WGS) entry which is preliminary data.</text>
</comment>
<dbReference type="RefSeq" id="WP_169362984.1">
    <property type="nucleotide sequence ID" value="NZ_JAAVJL010000001.1"/>
</dbReference>
<protein>
    <submittedName>
        <fullName evidence="1">Uncharacterized protein</fullName>
    </submittedName>
</protein>
<keyword evidence="2" id="KW-1185">Reference proteome</keyword>
<sequence>MEALQLSVLDLPPQNVLEILPRFKIAVADTEEKAIAKFAEVIGKIRLDQLPEERAGNGKSDHHTQAVMPIEIEIGDRVGNNDIDVDVSGIFDGMADIPETELNPRKHGTIETYQAKGRNGKLYKYQRYVYLDAKGVYRHHHIPQKQTEKITAMWTGGKSAKEICVAIGKKYLGKDSA</sequence>
<evidence type="ECO:0000313" key="1">
    <source>
        <dbReference type="EMBL" id="NMF58035.1"/>
    </source>
</evidence>
<name>A0ABX1LSK6_9CYAN</name>
<accession>A0ABX1LSK6</accession>
<dbReference type="Proteomes" id="UP000738376">
    <property type="component" value="Unassembled WGS sequence"/>
</dbReference>
<reference evidence="1 2" key="1">
    <citation type="submission" date="2020-03" db="EMBL/GenBank/DDBJ databases">
        <title>Draft Genome Sequence of 2-Methylisoborneol Producing Pseudanabaena yagii Strain GIHE-NHR1 Isolated from North Han River in South Korea.</title>
        <authorList>
            <person name="Jeong J."/>
        </authorList>
    </citation>
    <scope>NUCLEOTIDE SEQUENCE [LARGE SCALE GENOMIC DNA]</scope>
    <source>
        <strain evidence="1 2">GIHE-NHR1</strain>
    </source>
</reference>
<dbReference type="EMBL" id="JAAVJL010000001">
    <property type="protein sequence ID" value="NMF58035.1"/>
    <property type="molecule type" value="Genomic_DNA"/>
</dbReference>
<evidence type="ECO:0000313" key="2">
    <source>
        <dbReference type="Proteomes" id="UP000738376"/>
    </source>
</evidence>
<organism evidence="1 2">
    <name type="scientific">Pseudanabaena yagii GIHE-NHR1</name>
    <dbReference type="NCBI Taxonomy" id="2722753"/>
    <lineage>
        <taxon>Bacteria</taxon>
        <taxon>Bacillati</taxon>
        <taxon>Cyanobacteriota</taxon>
        <taxon>Cyanophyceae</taxon>
        <taxon>Pseudanabaenales</taxon>
        <taxon>Pseudanabaenaceae</taxon>
        <taxon>Pseudanabaena</taxon>
        <taxon>Pseudanabaena yagii</taxon>
    </lineage>
</organism>
<gene>
    <name evidence="1" type="ORF">HC246_08365</name>
</gene>
<proteinExistence type="predicted"/>